<feature type="domain" description="Glycosyl hydrolase family 13 catalytic" evidence="4">
    <location>
        <begin position="13"/>
        <end position="419"/>
    </location>
</feature>
<name>A0A1G7AU40_9RHOB</name>
<dbReference type="PANTHER" id="PTHR10357:SF219">
    <property type="entry name" value="MALTOSE ALPHA-D-GLUCOSYLTRANSFERASE"/>
    <property type="match status" value="1"/>
</dbReference>
<evidence type="ECO:0000256" key="1">
    <source>
        <dbReference type="ARBA" id="ARBA00008061"/>
    </source>
</evidence>
<dbReference type="CDD" id="cd11334">
    <property type="entry name" value="AmyAc_TreS"/>
    <property type="match status" value="1"/>
</dbReference>
<sequence>MMDLWYKNAVIYCLDVETYMDASGDGVGDFRGLEHRLDHVEGLGATAVWLNPFYPTPNRDNGYDITDFYGVDPRLGNPGDFVAFSRAAADRGLKVIVDLVVNHTSTDHPWFQSARSDPDSPYRDWYVWSEEKPEDITEGIIFPGVQEAVWTFDETAGAWYMHRFYEHQADLNIANSDVRAEILKIMGYWLELGVSGFRIDAVPFLIEYKGLKEEPDRDPHLLLSEMRDFLSWRRAGAIMLAEANIEREKAPEYFGGREFGADERMHLILDFPLNQALWLGFARGQAEPVIRALGTRPEGPPVQAQWATFLRNHDELSLDKLSEAERQEVFDAFGPEEDMQLYGRGLRRRLAPMLGDTDRVALAQSLLFALPGTPVMWYGDEIGMGEDLSQPERDAVRTPMQWADEHRGGFSRADCDPVRPVVEEGPLGFHETSVAAQRGRPGSLLSRVQQMVRTRRACPEIGWGETRVLEGLPAEVLGLESRWRGARVVTLHNFSGEPVTCAPDLGDAHHLVSLLGGPDEAARDPIPPGAEIALPGYGYRWYRVDGERA</sequence>
<dbReference type="InterPro" id="IPR006046">
    <property type="entry name" value="Alpha_amylase"/>
</dbReference>
<dbReference type="OrthoDB" id="9805159at2"/>
<proteinExistence type="inferred from homology"/>
<dbReference type="GO" id="GO:0005975">
    <property type="term" value="P:carbohydrate metabolic process"/>
    <property type="evidence" value="ECO:0007669"/>
    <property type="project" value="InterPro"/>
</dbReference>
<reference evidence="6" key="1">
    <citation type="submission" date="2016-10" db="EMBL/GenBank/DDBJ databases">
        <authorList>
            <person name="Varghese N."/>
            <person name="Submissions S."/>
        </authorList>
    </citation>
    <scope>NUCLEOTIDE SEQUENCE [LARGE SCALE GENOMIC DNA]</scope>
    <source>
        <strain evidence="6">DSM 21424</strain>
    </source>
</reference>
<dbReference type="GO" id="GO:0043169">
    <property type="term" value="F:cation binding"/>
    <property type="evidence" value="ECO:0007669"/>
    <property type="project" value="InterPro"/>
</dbReference>
<dbReference type="SUPFAM" id="SSF51445">
    <property type="entry name" value="(Trans)glycosidases"/>
    <property type="match status" value="1"/>
</dbReference>
<dbReference type="InterPro" id="IPR054049">
    <property type="entry name" value="SupH-like_C"/>
</dbReference>
<accession>A0A1G7AU40</accession>
<dbReference type="SMART" id="SM00642">
    <property type="entry name" value="Aamy"/>
    <property type="match status" value="1"/>
</dbReference>
<dbReference type="Gene3D" id="3.90.400.10">
    <property type="entry name" value="Oligo-1,6-glucosidase, Domain 2"/>
    <property type="match status" value="1"/>
</dbReference>
<keyword evidence="6" id="KW-1185">Reference proteome</keyword>
<dbReference type="Pfam" id="PF00128">
    <property type="entry name" value="Alpha-amylase"/>
    <property type="match status" value="2"/>
</dbReference>
<evidence type="ECO:0000313" key="6">
    <source>
        <dbReference type="Proteomes" id="UP000198922"/>
    </source>
</evidence>
<comment type="similarity">
    <text evidence="1 2">Belongs to the glycosyl hydrolase 13 family.</text>
</comment>
<evidence type="ECO:0000256" key="3">
    <source>
        <dbReference type="RuleBase" id="RU361134"/>
    </source>
</evidence>
<dbReference type="PANTHER" id="PTHR10357">
    <property type="entry name" value="ALPHA-AMYLASE FAMILY MEMBER"/>
    <property type="match status" value="1"/>
</dbReference>
<dbReference type="InterPro" id="IPR045857">
    <property type="entry name" value="O16G_dom_2"/>
</dbReference>
<organism evidence="5 6">
    <name type="scientific">Limimaricola pyoseonensis</name>
    <dbReference type="NCBI Taxonomy" id="521013"/>
    <lineage>
        <taxon>Bacteria</taxon>
        <taxon>Pseudomonadati</taxon>
        <taxon>Pseudomonadota</taxon>
        <taxon>Alphaproteobacteria</taxon>
        <taxon>Rhodobacterales</taxon>
        <taxon>Paracoccaceae</taxon>
        <taxon>Limimaricola</taxon>
    </lineage>
</organism>
<dbReference type="Gene3D" id="3.20.20.80">
    <property type="entry name" value="Glycosidases"/>
    <property type="match status" value="1"/>
</dbReference>
<dbReference type="Pfam" id="PF22157">
    <property type="entry name" value="SupH-like_C"/>
    <property type="match status" value="1"/>
</dbReference>
<keyword evidence="3" id="KW-0119">Carbohydrate metabolism</keyword>
<dbReference type="InterPro" id="IPR006047">
    <property type="entry name" value="GH13_cat_dom"/>
</dbReference>
<dbReference type="EC" id="3.2.1.1" evidence="3"/>
<dbReference type="EMBL" id="FNAT01000001">
    <property type="protein sequence ID" value="SDE18349.1"/>
    <property type="molecule type" value="Genomic_DNA"/>
</dbReference>
<keyword evidence="3" id="KW-0378">Hydrolase</keyword>
<evidence type="ECO:0000313" key="5">
    <source>
        <dbReference type="EMBL" id="SDE18349.1"/>
    </source>
</evidence>
<keyword evidence="3" id="KW-0326">Glycosidase</keyword>
<evidence type="ECO:0000256" key="2">
    <source>
        <dbReference type="RuleBase" id="RU003615"/>
    </source>
</evidence>
<dbReference type="RefSeq" id="WP_090109977.1">
    <property type="nucleotide sequence ID" value="NZ_FNAT01000001.1"/>
</dbReference>
<evidence type="ECO:0000259" key="4">
    <source>
        <dbReference type="SMART" id="SM00642"/>
    </source>
</evidence>
<gene>
    <name evidence="5" type="ORF">SAMN04488567_1112</name>
</gene>
<comment type="catalytic activity">
    <reaction evidence="3">
        <text>Endohydrolysis of (1-&gt;4)-alpha-D-glucosidic linkages in polysaccharides containing three or more (1-&gt;4)-alpha-linked D-glucose units.</text>
        <dbReference type="EC" id="3.2.1.1"/>
    </reaction>
</comment>
<dbReference type="PRINTS" id="PR00110">
    <property type="entry name" value="ALPHAAMYLASE"/>
</dbReference>
<dbReference type="STRING" id="521013.SAMN04488567_1112"/>
<dbReference type="GO" id="GO:0016740">
    <property type="term" value="F:transferase activity"/>
    <property type="evidence" value="ECO:0007669"/>
    <property type="project" value="UniProtKB-KW"/>
</dbReference>
<keyword evidence="5" id="KW-0808">Transferase</keyword>
<protein>
    <recommendedName>
        <fullName evidence="3">Alpha-amylase</fullName>
        <ecNumber evidence="3">3.2.1.1</ecNumber>
    </recommendedName>
</protein>
<dbReference type="Proteomes" id="UP000198922">
    <property type="component" value="Unassembled WGS sequence"/>
</dbReference>
<dbReference type="InterPro" id="IPR017853">
    <property type="entry name" value="GH"/>
</dbReference>
<dbReference type="AlphaFoldDB" id="A0A1G7AU40"/>
<dbReference type="GO" id="GO:0004556">
    <property type="term" value="F:alpha-amylase activity"/>
    <property type="evidence" value="ECO:0007669"/>
    <property type="project" value="UniProtKB-UniRule"/>
</dbReference>